<sequence length="628" mass="69656">MPSCSWGVPLSPLQSKFAASLVATTLLVVILFFVAYPRSAYSHSDFEFGFDSFGGEAGVFRRDNEIVRGLVNDMPGSYNLEFGQINYWVLEPSQLFVDDDGSVSAKRHEGPVGELKKRQGGDDGGGEERSRTVYLTFNTCLQPQRNNTGEAAGDGNGDNYEDVPKLPQLQLYLSNSSSNQAPGPGVLDRPQIPIPVTLGYANFTFNTAGSIWVGVYAPDVEDRTRWGGVWNYELVMSTRKQYHGYVDDQFLYLVDSDNEAALLITGNMTTESAADGGVDEEVEGDELMARPPPYLMYAQNRGVSRRFQGLERSYCAVTKLAHVRPGSLDVSMTRRGLGNLPKQQFHLKELNRSSSYFGYLARPNSTNPSDTSGILWRAMLINTKKDGNCQIIYDLPFCSEVAYAVPSNPTLFNMDNLTNFYDDVAKSWHKNFSYSLQQIQCNASSSAQYSLARGCAECDAAYKNWLCAVTIPRCMDFSSKLPYLAERAVGEMFYNASSGKNQTHPFNTTDATLPPKDANMTHTNSSRNAKIDQIIRPGPYKEVKPCMDLCWTLVQSCPSSLGFQCPRSDSWGMAQSYGARDLKGDVTCSFLGAVYFLSSAERKWNWVSGGGGWIWALGMATWFSWTNL</sequence>
<name>A0A317SUS8_9PEZI</name>
<dbReference type="GO" id="GO:0098703">
    <property type="term" value="P:calcium ion import across plasma membrane"/>
    <property type="evidence" value="ECO:0007669"/>
    <property type="project" value="InterPro"/>
</dbReference>
<dbReference type="EMBL" id="PYWC01000017">
    <property type="protein sequence ID" value="PWW78084.1"/>
    <property type="molecule type" value="Genomic_DNA"/>
</dbReference>
<dbReference type="AlphaFoldDB" id="A0A317SUS8"/>
<evidence type="ECO:0000256" key="1">
    <source>
        <dbReference type="SAM" id="MobiDB-lite"/>
    </source>
</evidence>
<dbReference type="PANTHER" id="PTHR39142:SF1">
    <property type="entry name" value="AEL197CP"/>
    <property type="match status" value="1"/>
</dbReference>
<dbReference type="PANTHER" id="PTHR39142">
    <property type="entry name" value="MID1P"/>
    <property type="match status" value="1"/>
</dbReference>
<keyword evidence="4" id="KW-1185">Reference proteome</keyword>
<dbReference type="GO" id="GO:0005262">
    <property type="term" value="F:calcium channel activity"/>
    <property type="evidence" value="ECO:0007669"/>
    <property type="project" value="InterPro"/>
</dbReference>
<evidence type="ECO:0000313" key="3">
    <source>
        <dbReference type="EMBL" id="PWW78084.1"/>
    </source>
</evidence>
<dbReference type="InterPro" id="IPR024338">
    <property type="entry name" value="MID1/Yam8"/>
</dbReference>
<feature type="transmembrane region" description="Helical" evidence="2">
    <location>
        <begin position="17"/>
        <end position="36"/>
    </location>
</feature>
<reference evidence="3 4" key="1">
    <citation type="submission" date="2018-03" db="EMBL/GenBank/DDBJ databases">
        <title>Genomes of Pezizomycetes fungi and the evolution of truffles.</title>
        <authorList>
            <person name="Murat C."/>
            <person name="Payen T."/>
            <person name="Noel B."/>
            <person name="Kuo A."/>
            <person name="Martin F.M."/>
        </authorList>
    </citation>
    <scope>NUCLEOTIDE SEQUENCE [LARGE SCALE GENOMIC DNA]</scope>
    <source>
        <strain evidence="3">091103-1</strain>
    </source>
</reference>
<dbReference type="Pfam" id="PF12929">
    <property type="entry name" value="Mid1"/>
    <property type="match status" value="1"/>
</dbReference>
<accession>A0A317SUS8</accession>
<keyword evidence="2" id="KW-1133">Transmembrane helix</keyword>
<keyword evidence="2" id="KW-0812">Transmembrane</keyword>
<evidence type="ECO:0000256" key="2">
    <source>
        <dbReference type="SAM" id="Phobius"/>
    </source>
</evidence>
<feature type="region of interest" description="Disordered" evidence="1">
    <location>
        <begin position="101"/>
        <end position="129"/>
    </location>
</feature>
<gene>
    <name evidence="3" type="ORF">C7212DRAFT_293744</name>
</gene>
<feature type="compositionally biased region" description="Basic and acidic residues" evidence="1">
    <location>
        <begin position="106"/>
        <end position="129"/>
    </location>
</feature>
<organism evidence="3 4">
    <name type="scientific">Tuber magnatum</name>
    <name type="common">white Piedmont truffle</name>
    <dbReference type="NCBI Taxonomy" id="42249"/>
    <lineage>
        <taxon>Eukaryota</taxon>
        <taxon>Fungi</taxon>
        <taxon>Dikarya</taxon>
        <taxon>Ascomycota</taxon>
        <taxon>Pezizomycotina</taxon>
        <taxon>Pezizomycetes</taxon>
        <taxon>Pezizales</taxon>
        <taxon>Tuberaceae</taxon>
        <taxon>Tuber</taxon>
    </lineage>
</organism>
<dbReference type="STRING" id="42249.A0A317SUS8"/>
<protein>
    <recommendedName>
        <fullName evidence="5">FZ domain-containing protein</fullName>
    </recommendedName>
</protein>
<evidence type="ECO:0008006" key="5">
    <source>
        <dbReference type="Google" id="ProtNLM"/>
    </source>
</evidence>
<dbReference type="Proteomes" id="UP000246991">
    <property type="component" value="Unassembled WGS sequence"/>
</dbReference>
<proteinExistence type="predicted"/>
<comment type="caution">
    <text evidence="3">The sequence shown here is derived from an EMBL/GenBank/DDBJ whole genome shotgun (WGS) entry which is preliminary data.</text>
</comment>
<evidence type="ECO:0000313" key="4">
    <source>
        <dbReference type="Proteomes" id="UP000246991"/>
    </source>
</evidence>
<keyword evidence="2" id="KW-0472">Membrane</keyword>
<dbReference type="OrthoDB" id="5405745at2759"/>